<evidence type="ECO:0000256" key="1">
    <source>
        <dbReference type="ARBA" id="ARBA00022490"/>
    </source>
</evidence>
<comment type="caution">
    <text evidence="4">The sequence shown here is derived from an EMBL/GenBank/DDBJ whole genome shotgun (WGS) entry which is preliminary data.</text>
</comment>
<dbReference type="Proteomes" id="UP000018951">
    <property type="component" value="Unassembled WGS sequence"/>
</dbReference>
<dbReference type="Gene3D" id="3.20.20.70">
    <property type="entry name" value="Aldolase class I"/>
    <property type="match status" value="1"/>
</dbReference>
<dbReference type="SUPFAM" id="SSF63892">
    <property type="entry name" value="Pyridoxine 5'-phosphate synthase"/>
    <property type="match status" value="1"/>
</dbReference>
<dbReference type="AlphaFoldDB" id="W2V0D5"/>
<dbReference type="InterPro" id="IPR036130">
    <property type="entry name" value="Pyridoxine-5'_phos_synth"/>
</dbReference>
<accession>W2V0D5</accession>
<evidence type="ECO:0000313" key="5">
    <source>
        <dbReference type="Proteomes" id="UP000018951"/>
    </source>
</evidence>
<dbReference type="Pfam" id="PF03740">
    <property type="entry name" value="PdxJ"/>
    <property type="match status" value="1"/>
</dbReference>
<dbReference type="InterPro" id="IPR004569">
    <property type="entry name" value="PyrdxlP_synth_PdxJ"/>
</dbReference>
<proteinExistence type="predicted"/>
<dbReference type="PANTHER" id="PTHR30456:SF0">
    <property type="entry name" value="PYRIDOXINE 5'-PHOSPHATE SYNTHASE"/>
    <property type="match status" value="1"/>
</dbReference>
<evidence type="ECO:0000256" key="2">
    <source>
        <dbReference type="ARBA" id="ARBA00022679"/>
    </source>
</evidence>
<dbReference type="STRING" id="1401685.P857_1055"/>
<protein>
    <submittedName>
        <fullName evidence="4">Pyridoxal phosphate biosynthesis PdxJ family protein</fullName>
    </submittedName>
</protein>
<dbReference type="InterPro" id="IPR013785">
    <property type="entry name" value="Aldolase_TIM"/>
</dbReference>
<dbReference type="GO" id="GO:0005829">
    <property type="term" value="C:cytosol"/>
    <property type="evidence" value="ECO:0007669"/>
    <property type="project" value="TreeGrafter"/>
</dbReference>
<gene>
    <name evidence="4" type="ORF">P857_1055</name>
</gene>
<organism evidence="4 5">
    <name type="scientific">Candidatus Xenolissoclinum pacificiensis L6</name>
    <dbReference type="NCBI Taxonomy" id="1401685"/>
    <lineage>
        <taxon>Bacteria</taxon>
        <taxon>Pseudomonadati</taxon>
        <taxon>Pseudomonadota</taxon>
        <taxon>Alphaproteobacteria</taxon>
        <taxon>Rickettsiales</taxon>
        <taxon>Anaplasmataceae</taxon>
        <taxon>Candidatus Xenolissoclinum</taxon>
    </lineage>
</organism>
<dbReference type="EMBL" id="AXCJ01000001">
    <property type="protein sequence ID" value="ETO91876.1"/>
    <property type="molecule type" value="Genomic_DNA"/>
</dbReference>
<dbReference type="GO" id="GO:0008615">
    <property type="term" value="P:pyridoxine biosynthetic process"/>
    <property type="evidence" value="ECO:0007669"/>
    <property type="project" value="UniProtKB-KW"/>
</dbReference>
<dbReference type="PANTHER" id="PTHR30456">
    <property type="entry name" value="PYRIDOXINE 5'-PHOSPHATE SYNTHASE"/>
    <property type="match status" value="1"/>
</dbReference>
<reference evidence="4 5" key="1">
    <citation type="journal article" date="2013" name="PLoS ONE">
        <title>Bacterial endosymbiosis in a chordate host: long-term co-evolution and conservation of secondary metabolism.</title>
        <authorList>
            <person name="Kwan J.C."/>
            <person name="Schmidt E.W."/>
        </authorList>
    </citation>
    <scope>NUCLEOTIDE SEQUENCE [LARGE SCALE GENOMIC DNA]</scope>
    <source>
        <strain evidence="5">L6</strain>
    </source>
</reference>
<keyword evidence="2" id="KW-0808">Transferase</keyword>
<keyword evidence="1" id="KW-0963">Cytoplasm</keyword>
<keyword evidence="3" id="KW-0664">Pyridoxine biosynthesis</keyword>
<evidence type="ECO:0000313" key="4">
    <source>
        <dbReference type="EMBL" id="ETO91876.1"/>
    </source>
</evidence>
<dbReference type="GO" id="GO:0033856">
    <property type="term" value="F:pyridoxine 5'-phosphate synthase activity"/>
    <property type="evidence" value="ECO:0007669"/>
    <property type="project" value="InterPro"/>
</dbReference>
<keyword evidence="5" id="KW-1185">Reference proteome</keyword>
<sequence length="241" mass="27611">MVELSVNIDKLALLRNSRGFDYPSLVSFVESLLRLGIRSITMHPRRDFRHILLSDIDLLRNVFGKQIIINVETDIDQNVIDAVVRSDVDRILFVPCREQERTTERGFSKNGIGSMYRAIVEYMKSFSSCEMGFFVDFCYETIDIVSDLNVDYVEFNTTEYSELSEGKRYSYIRESMKPFVDYTKGKSVKVHLGHGLNTSNLSDLIKDLNPREVSVGHALFVESIFAGMNSVISTYKNIINN</sequence>
<evidence type="ECO:0000256" key="3">
    <source>
        <dbReference type="ARBA" id="ARBA00023096"/>
    </source>
</evidence>
<name>W2V0D5_9RICK</name>